<evidence type="ECO:0000256" key="1">
    <source>
        <dbReference type="ARBA" id="ARBA00001947"/>
    </source>
</evidence>
<dbReference type="Gene3D" id="3.60.15.10">
    <property type="entry name" value="Ribonuclease Z/Hydroxyacylglutathione hydrolase-like"/>
    <property type="match status" value="1"/>
</dbReference>
<dbReference type="InterPro" id="IPR036866">
    <property type="entry name" value="RibonucZ/Hydroxyglut_hydro"/>
</dbReference>
<evidence type="ECO:0000259" key="6">
    <source>
        <dbReference type="SMART" id="SM00849"/>
    </source>
</evidence>
<evidence type="ECO:0000256" key="2">
    <source>
        <dbReference type="ARBA" id="ARBA00007749"/>
    </source>
</evidence>
<keyword evidence="5" id="KW-0862">Zinc</keyword>
<comment type="similarity">
    <text evidence="2">Belongs to the metallo-beta-lactamase superfamily.</text>
</comment>
<dbReference type="GO" id="GO:0046872">
    <property type="term" value="F:metal ion binding"/>
    <property type="evidence" value="ECO:0007669"/>
    <property type="project" value="UniProtKB-KW"/>
</dbReference>
<evidence type="ECO:0000256" key="5">
    <source>
        <dbReference type="ARBA" id="ARBA00022833"/>
    </source>
</evidence>
<protein>
    <submittedName>
        <fullName evidence="7">QlcA</fullName>
    </submittedName>
</protein>
<dbReference type="GO" id="GO:0016787">
    <property type="term" value="F:hydrolase activity"/>
    <property type="evidence" value="ECO:0007669"/>
    <property type="project" value="UniProtKB-KW"/>
</dbReference>
<proteinExistence type="inferred from homology"/>
<keyword evidence="3" id="KW-0479">Metal-binding</keyword>
<evidence type="ECO:0000313" key="7">
    <source>
        <dbReference type="EMBL" id="ABV58973.1"/>
    </source>
</evidence>
<feature type="domain" description="Metallo-beta-lactamase" evidence="6">
    <location>
        <begin position="1"/>
        <end position="202"/>
    </location>
</feature>
<accession>B1NMC9</accession>
<dbReference type="PANTHER" id="PTHR42978:SF7">
    <property type="entry name" value="METALLO-HYDROLASE RV2300C-RELATED"/>
    <property type="match status" value="1"/>
</dbReference>
<dbReference type="SMART" id="SM00849">
    <property type="entry name" value="Lactamase_B"/>
    <property type="match status" value="1"/>
</dbReference>
<dbReference type="EMBL" id="EF655902">
    <property type="protein sequence ID" value="ABV58973.1"/>
    <property type="molecule type" value="Genomic_DNA"/>
</dbReference>
<name>B1NMC9_9BACT</name>
<dbReference type="SUPFAM" id="SSF56281">
    <property type="entry name" value="Metallo-hydrolase/oxidoreductase"/>
    <property type="match status" value="1"/>
</dbReference>
<evidence type="ECO:0000256" key="4">
    <source>
        <dbReference type="ARBA" id="ARBA00022801"/>
    </source>
</evidence>
<reference evidence="7" key="1">
    <citation type="journal article" date="2008" name="Environ. Microbiol.">
        <title>A metagenomic analysis of soil bacteria extends the diversity of quorum-quenching lactonases.</title>
        <authorList>
            <person name="Riaz K."/>
            <person name="Elmerich C."/>
            <person name="Moreira D."/>
            <person name="Raffoux A."/>
            <person name="Dessaux Y."/>
            <person name="Faure D."/>
        </authorList>
    </citation>
    <scope>NUCLEOTIDE SEQUENCE</scope>
</reference>
<dbReference type="InterPro" id="IPR001279">
    <property type="entry name" value="Metallo-B-lactamas"/>
</dbReference>
<dbReference type="AlphaFoldDB" id="B1NMC9"/>
<comment type="cofactor">
    <cofactor evidence="1">
        <name>Zn(2+)</name>
        <dbReference type="ChEBI" id="CHEBI:29105"/>
    </cofactor>
</comment>
<keyword evidence="4" id="KW-0378">Hydrolase</keyword>
<organism evidence="7">
    <name type="scientific">uncultured Acidobacteria bacterium cosmid p2H8</name>
    <dbReference type="NCBI Taxonomy" id="470733"/>
    <lineage>
        <taxon>Bacteria</taxon>
        <taxon>Pseudomonadati</taxon>
        <taxon>Acidobacteriota</taxon>
        <taxon>environmental samples</taxon>
    </lineage>
</organism>
<sequence length="221" mass="24861">MMVWVLKGDGRIAIVDSGFHRERYFRQFTVKDYVKPSEAIAPLGINPEDVTDLLVTHMHWDHAGGIGLFPAARVWIQKDEYDYYTGDAWQAAGTHGGIDAEDVVEIVRRNTQGKVSFVRGDDQMSLPGIGFGVGGKHTWASQFVSVRTRQHVVVVASDNMYLYENLEKHLPVAQTLDAASNLRTQDRMRSLASEPRLLVPGHDAAVFDRFPRVSDRIVRIE</sequence>
<gene>
    <name evidence="7" type="primary">qlcA</name>
</gene>
<evidence type="ECO:0000256" key="3">
    <source>
        <dbReference type="ARBA" id="ARBA00022723"/>
    </source>
</evidence>
<dbReference type="PANTHER" id="PTHR42978">
    <property type="entry name" value="QUORUM-QUENCHING LACTONASE YTNP-RELATED-RELATED"/>
    <property type="match status" value="1"/>
</dbReference>
<dbReference type="Pfam" id="PF00753">
    <property type="entry name" value="Lactamase_B"/>
    <property type="match status" value="1"/>
</dbReference>
<dbReference type="InterPro" id="IPR051013">
    <property type="entry name" value="MBL_superfamily_lactonases"/>
</dbReference>